<proteinExistence type="predicted"/>
<dbReference type="GeneID" id="63827145"/>
<accession>A0A165BED4</accession>
<gene>
    <name evidence="2" type="ORF">LAESUDRAFT_731800</name>
</gene>
<evidence type="ECO:0000313" key="2">
    <source>
        <dbReference type="EMBL" id="KZT00871.1"/>
    </source>
</evidence>
<evidence type="ECO:0000313" key="3">
    <source>
        <dbReference type="Proteomes" id="UP000076871"/>
    </source>
</evidence>
<dbReference type="AlphaFoldDB" id="A0A165BED4"/>
<sequence>MIPEESEKEGRPVVVQAGMYAVEMLSKRYAMHAINVVIVDDLAWIWWYDRQGATQSSGVDFIKDLPCFLVLIATSRHLGLRERDIDATLRRDGHQHYLKRAMREYPRNDRTVHGIHPRRKPHAFDVVFRDREDQTNVKTAAVTRPDKILLSRYSLSGRETKDFEAMQKKVTQADAGMKRYWPEVTLTSEAVVLERAVELGRGDPLIEGHLPTVLASYDLDYSTGTIYEGIQKEGRTVGNAIDGSRCMRLLLMRKLLPIDGLHANEFLRVWVLCYRRHFALWMKGFEHTDISIDNLLYDPVTRKGVLNVFDLARVRLDSKNQVTGRERTGTIPFMAMDLLSSEYFHGETVRLYRHDFESFLWMLPYRLLRGFATEQDKGLREWNTGNYESCRSAKSDFLMTQMETWQVLDANNARVWDGIGFWLTRWLKRKLDEMSDLRILKKRTPGKLSRNDLDKISRWEDQSDQSAIQVLKEAESVIATHLAKAGSFIPFQPLSDEEFQRYLPSPSTSASSS</sequence>
<dbReference type="RefSeq" id="XP_040758611.1">
    <property type="nucleotide sequence ID" value="XM_040910116.1"/>
</dbReference>
<dbReference type="PANTHER" id="PTHR38248">
    <property type="entry name" value="FUNK1 6"/>
    <property type="match status" value="1"/>
</dbReference>
<dbReference type="EMBL" id="KV427674">
    <property type="protein sequence ID" value="KZT00871.1"/>
    <property type="molecule type" value="Genomic_DNA"/>
</dbReference>
<dbReference type="PANTHER" id="PTHR38248:SF2">
    <property type="entry name" value="FUNK1 11"/>
    <property type="match status" value="1"/>
</dbReference>
<name>A0A165BED4_9APHY</name>
<keyword evidence="3" id="KW-1185">Reference proteome</keyword>
<reference evidence="2 3" key="1">
    <citation type="journal article" date="2016" name="Mol. Biol. Evol.">
        <title>Comparative Genomics of Early-Diverging Mushroom-Forming Fungi Provides Insights into the Origins of Lignocellulose Decay Capabilities.</title>
        <authorList>
            <person name="Nagy L.G."/>
            <person name="Riley R."/>
            <person name="Tritt A."/>
            <person name="Adam C."/>
            <person name="Daum C."/>
            <person name="Floudas D."/>
            <person name="Sun H."/>
            <person name="Yadav J.S."/>
            <person name="Pangilinan J."/>
            <person name="Larsson K.H."/>
            <person name="Matsuura K."/>
            <person name="Barry K."/>
            <person name="Labutti K."/>
            <person name="Kuo R."/>
            <person name="Ohm R.A."/>
            <person name="Bhattacharya S.S."/>
            <person name="Shirouzu T."/>
            <person name="Yoshinaga Y."/>
            <person name="Martin F.M."/>
            <person name="Grigoriev I.V."/>
            <person name="Hibbett D.S."/>
        </authorList>
    </citation>
    <scope>NUCLEOTIDE SEQUENCE [LARGE SCALE GENOMIC DNA]</scope>
    <source>
        <strain evidence="2 3">93-53</strain>
    </source>
</reference>
<feature type="domain" description="Fungal-type protein kinase" evidence="1">
    <location>
        <begin position="265"/>
        <end position="364"/>
    </location>
</feature>
<organism evidence="2 3">
    <name type="scientific">Laetiporus sulphureus 93-53</name>
    <dbReference type="NCBI Taxonomy" id="1314785"/>
    <lineage>
        <taxon>Eukaryota</taxon>
        <taxon>Fungi</taxon>
        <taxon>Dikarya</taxon>
        <taxon>Basidiomycota</taxon>
        <taxon>Agaricomycotina</taxon>
        <taxon>Agaricomycetes</taxon>
        <taxon>Polyporales</taxon>
        <taxon>Laetiporus</taxon>
    </lineage>
</organism>
<dbReference type="OrthoDB" id="5584477at2759"/>
<protein>
    <recommendedName>
        <fullName evidence="1">Fungal-type protein kinase domain-containing protein</fullName>
    </recommendedName>
</protein>
<dbReference type="Proteomes" id="UP000076871">
    <property type="component" value="Unassembled WGS sequence"/>
</dbReference>
<dbReference type="SUPFAM" id="SSF56112">
    <property type="entry name" value="Protein kinase-like (PK-like)"/>
    <property type="match status" value="1"/>
</dbReference>
<dbReference type="InterPro" id="IPR011009">
    <property type="entry name" value="Kinase-like_dom_sf"/>
</dbReference>
<evidence type="ECO:0000259" key="1">
    <source>
        <dbReference type="Pfam" id="PF17667"/>
    </source>
</evidence>
<dbReference type="Pfam" id="PF17667">
    <property type="entry name" value="Pkinase_fungal"/>
    <property type="match status" value="1"/>
</dbReference>
<dbReference type="InterPro" id="IPR040976">
    <property type="entry name" value="Pkinase_fungal"/>
</dbReference>
<dbReference type="InParanoid" id="A0A165BED4"/>